<keyword evidence="3" id="KW-1185">Reference proteome</keyword>
<feature type="transmembrane region" description="Helical" evidence="1">
    <location>
        <begin position="238"/>
        <end position="261"/>
    </location>
</feature>
<reference evidence="2 3" key="1">
    <citation type="submission" date="2016-10" db="EMBL/GenBank/DDBJ databases">
        <authorList>
            <person name="de Groot N.N."/>
        </authorList>
    </citation>
    <scope>NUCLEOTIDE SEQUENCE [LARGE SCALE GENOMIC DNA]</scope>
    <source>
        <strain evidence="2 3">DSM 24015</strain>
    </source>
</reference>
<keyword evidence="1" id="KW-0812">Transmembrane</keyword>
<feature type="transmembrane region" description="Helical" evidence="1">
    <location>
        <begin position="212"/>
        <end position="232"/>
    </location>
</feature>
<evidence type="ECO:0000313" key="3">
    <source>
        <dbReference type="Proteomes" id="UP000198517"/>
    </source>
</evidence>
<feature type="transmembrane region" description="Helical" evidence="1">
    <location>
        <begin position="179"/>
        <end position="196"/>
    </location>
</feature>
<feature type="transmembrane region" description="Helical" evidence="1">
    <location>
        <begin position="138"/>
        <end position="159"/>
    </location>
</feature>
<keyword evidence="1" id="KW-1133">Transmembrane helix</keyword>
<dbReference type="STRING" id="1071918.SAMN05421544_11163"/>
<feature type="transmembrane region" description="Helical" evidence="1">
    <location>
        <begin position="346"/>
        <end position="370"/>
    </location>
</feature>
<feature type="transmembrane region" description="Helical" evidence="1">
    <location>
        <begin position="107"/>
        <end position="126"/>
    </location>
</feature>
<evidence type="ECO:0000313" key="2">
    <source>
        <dbReference type="EMBL" id="SDE52220.1"/>
    </source>
</evidence>
<dbReference type="AlphaFoldDB" id="A0A1G7DM97"/>
<sequence>MNSKTIGWRIAALINFAVVALFGTILRFQLAVPSCEVFNQKFVLDAHSHFAFYGWVTQAIYTLLYGYLSSYLKVGLKKYRIVLWLNIILAYLMLLGFWYGGYFWGTIAISVCSLMLSFAVFFMVVWDLRGVSEVSKIWFVGGLFFTLLSSLGIFSLAYIKAHHIKNNTLFFASTYYYLHFQYNGFFLFSCIGFLLNQLKKINIIIPKNLNRLIFYLMMASVVLGYGLSILWVKLPFEIYITVILAAVIGFFATVLLYYFVWSSWHLIKARWRGIRLFVFCYVAVAYSLKVLLQTASAIPMLNKFSYVYHPIIIAYLHLVLLMCVSVFLVFLILEQFIYELFRRFKLGLVLLLLSILANEIVLGLMGIFSIFGKPLIWAEQMLFVISFLVMLSVVLILRVVIKNKFNYINSFK</sequence>
<evidence type="ECO:0008006" key="4">
    <source>
        <dbReference type="Google" id="ProtNLM"/>
    </source>
</evidence>
<dbReference type="Proteomes" id="UP000198517">
    <property type="component" value="Unassembled WGS sequence"/>
</dbReference>
<feature type="transmembrane region" description="Helical" evidence="1">
    <location>
        <begin position="12"/>
        <end position="30"/>
    </location>
</feature>
<organism evidence="2 3">
    <name type="scientific">Riemerella columbipharyngis</name>
    <dbReference type="NCBI Taxonomy" id="1071918"/>
    <lineage>
        <taxon>Bacteria</taxon>
        <taxon>Pseudomonadati</taxon>
        <taxon>Bacteroidota</taxon>
        <taxon>Flavobacteriia</taxon>
        <taxon>Flavobacteriales</taxon>
        <taxon>Weeksellaceae</taxon>
        <taxon>Riemerella</taxon>
    </lineage>
</organism>
<gene>
    <name evidence="2" type="ORF">SAMN05421544_11163</name>
</gene>
<feature type="transmembrane region" description="Helical" evidence="1">
    <location>
        <begin position="273"/>
        <end position="292"/>
    </location>
</feature>
<accession>A0A1G7DM97</accession>
<feature type="transmembrane region" description="Helical" evidence="1">
    <location>
        <begin position="312"/>
        <end position="334"/>
    </location>
</feature>
<proteinExistence type="predicted"/>
<dbReference type="RefSeq" id="WP_092736959.1">
    <property type="nucleotide sequence ID" value="NZ_FNAS01000011.1"/>
</dbReference>
<feature type="transmembrane region" description="Helical" evidence="1">
    <location>
        <begin position="50"/>
        <end position="69"/>
    </location>
</feature>
<dbReference type="EMBL" id="FNAS01000011">
    <property type="protein sequence ID" value="SDE52220.1"/>
    <property type="molecule type" value="Genomic_DNA"/>
</dbReference>
<protein>
    <recommendedName>
        <fullName evidence="4">NnrS protein</fullName>
    </recommendedName>
</protein>
<feature type="transmembrane region" description="Helical" evidence="1">
    <location>
        <begin position="382"/>
        <end position="401"/>
    </location>
</feature>
<dbReference type="OrthoDB" id="2827525at2"/>
<keyword evidence="1" id="KW-0472">Membrane</keyword>
<name>A0A1G7DM97_9FLAO</name>
<feature type="transmembrane region" description="Helical" evidence="1">
    <location>
        <begin position="81"/>
        <end position="101"/>
    </location>
</feature>
<evidence type="ECO:0000256" key="1">
    <source>
        <dbReference type="SAM" id="Phobius"/>
    </source>
</evidence>